<evidence type="ECO:0000256" key="9">
    <source>
        <dbReference type="ARBA" id="ARBA00023224"/>
    </source>
</evidence>
<keyword evidence="2" id="KW-1003">Cell membrane</keyword>
<keyword evidence="11" id="KW-1185">Reference proteome</keyword>
<evidence type="ECO:0000256" key="10">
    <source>
        <dbReference type="RuleBase" id="RU351113"/>
    </source>
</evidence>
<reference evidence="12" key="2">
    <citation type="submission" date="2025-08" db="UniProtKB">
        <authorList>
            <consortium name="RefSeq"/>
        </authorList>
    </citation>
    <scope>IDENTIFICATION</scope>
    <source>
        <strain evidence="12">14028-0561.14</strain>
        <tissue evidence="12">Whole fly</tissue>
    </source>
</reference>
<dbReference type="GO" id="GO:0007165">
    <property type="term" value="P:signal transduction"/>
    <property type="evidence" value="ECO:0007669"/>
    <property type="project" value="UniProtKB-KW"/>
</dbReference>
<evidence type="ECO:0000256" key="4">
    <source>
        <dbReference type="ARBA" id="ARBA00022692"/>
    </source>
</evidence>
<keyword evidence="8 10" id="KW-0675">Receptor</keyword>
<dbReference type="AlphaFoldDB" id="A0A6P4I773"/>
<feature type="transmembrane region" description="Helical" evidence="10">
    <location>
        <begin position="248"/>
        <end position="274"/>
    </location>
</feature>
<keyword evidence="9 10" id="KW-0807">Transducer</keyword>
<gene>
    <name evidence="12" type="primary">LOC108075896</name>
</gene>
<feature type="transmembrane region" description="Helical" evidence="10">
    <location>
        <begin position="164"/>
        <end position="182"/>
    </location>
</feature>
<dbReference type="GO" id="GO:0005886">
    <property type="term" value="C:plasma membrane"/>
    <property type="evidence" value="ECO:0007669"/>
    <property type="project" value="UniProtKB-SubCell"/>
</dbReference>
<feature type="transmembrane region" description="Helical" evidence="10">
    <location>
        <begin position="326"/>
        <end position="344"/>
    </location>
</feature>
<evidence type="ECO:0000256" key="6">
    <source>
        <dbReference type="ARBA" id="ARBA00022989"/>
    </source>
</evidence>
<evidence type="ECO:0000256" key="7">
    <source>
        <dbReference type="ARBA" id="ARBA00023136"/>
    </source>
</evidence>
<dbReference type="Pfam" id="PF02949">
    <property type="entry name" value="7tm_6"/>
    <property type="match status" value="1"/>
</dbReference>
<evidence type="ECO:0000256" key="2">
    <source>
        <dbReference type="ARBA" id="ARBA00022475"/>
    </source>
</evidence>
<sequence length="375" mass="43247">MESAPPVVRSDKLYKTYWLYWRLLGVEGEYLLRWLLDIVISFFITFWNPVHLIIGLFNKSTAELFRSLHFTTECFFCSLKFVCFRWKLAEIKAIERLLKELDQRAESDEDRQFFDRNTKHILSISYLVAAVSAIITGTASGLFSSERKLMYVGWFPYDVQGSSLIFWISFCYQAIAASVAILENLANDSYPPMTFCILSGHVRLLSKRLSRIGYDEKVTMAMNTKELIENIKDHSKIMEIIRLLKSTLYLSQLGQFISSGINISITLINILFFAENTFAIIYYFVFFAAMLIELFPSCYFGTLLSMEFDNITYAIFSSNWPRSNRSHCRILIILMQLAVVKVNIKAGGMIGIGLDAFFATVRMSYSFFTLAMSLR</sequence>
<comment type="subcellular location">
    <subcellularLocation>
        <location evidence="1 10">Cell membrane</location>
        <topology evidence="1 10">Multi-pass membrane protein</topology>
    </subcellularLocation>
</comment>
<keyword evidence="7 10" id="KW-0472">Membrane</keyword>
<keyword evidence="4 10" id="KW-0812">Transmembrane</keyword>
<feature type="transmembrane region" description="Helical" evidence="10">
    <location>
        <begin position="121"/>
        <end position="144"/>
    </location>
</feature>
<name>A0A6P4I773_DROKI</name>
<accession>A0A6P4I773</accession>
<evidence type="ECO:0000313" key="11">
    <source>
        <dbReference type="Proteomes" id="UP001652661"/>
    </source>
</evidence>
<dbReference type="PANTHER" id="PTHR21137">
    <property type="entry name" value="ODORANT RECEPTOR"/>
    <property type="match status" value="1"/>
</dbReference>
<comment type="caution">
    <text evidence="10">Lacks conserved residue(s) required for the propagation of feature annotation.</text>
</comment>
<dbReference type="GO" id="GO:0005549">
    <property type="term" value="F:odorant binding"/>
    <property type="evidence" value="ECO:0007669"/>
    <property type="project" value="InterPro"/>
</dbReference>
<comment type="similarity">
    <text evidence="10">Belongs to the insect chemoreceptor superfamily. Heteromeric odorant receptor channel (TC 1.A.69) family.</text>
</comment>
<evidence type="ECO:0000256" key="8">
    <source>
        <dbReference type="ARBA" id="ARBA00023170"/>
    </source>
</evidence>
<feature type="transmembrane region" description="Helical" evidence="10">
    <location>
        <begin position="31"/>
        <end position="57"/>
    </location>
</feature>
<dbReference type="RefSeq" id="XP_017024005.1">
    <property type="nucleotide sequence ID" value="XM_017168516.1"/>
</dbReference>
<protein>
    <recommendedName>
        <fullName evidence="10">Odorant receptor</fullName>
    </recommendedName>
</protein>
<dbReference type="InterPro" id="IPR004117">
    <property type="entry name" value="7tm6_olfct_rcpt"/>
</dbReference>
<evidence type="ECO:0000313" key="12">
    <source>
        <dbReference type="RefSeq" id="XP_017024005.1"/>
    </source>
</evidence>
<dbReference type="Proteomes" id="UP001652661">
    <property type="component" value="Chromosome 2L"/>
</dbReference>
<dbReference type="OrthoDB" id="5846619at2759"/>
<evidence type="ECO:0000256" key="3">
    <source>
        <dbReference type="ARBA" id="ARBA00022606"/>
    </source>
</evidence>
<dbReference type="GeneID" id="108075896"/>
<reference evidence="11" key="1">
    <citation type="submission" date="2025-05" db="UniProtKB">
        <authorList>
            <consortium name="RefSeq"/>
        </authorList>
    </citation>
    <scope>NUCLEOTIDE SEQUENCE [LARGE SCALE GENOMIC DNA]</scope>
    <source>
        <strain evidence="11">14028-0561.14</strain>
    </source>
</reference>
<dbReference type="GO" id="GO:0004984">
    <property type="term" value="F:olfactory receptor activity"/>
    <property type="evidence" value="ECO:0007669"/>
    <property type="project" value="InterPro"/>
</dbReference>
<keyword evidence="6 10" id="KW-1133">Transmembrane helix</keyword>
<dbReference type="PANTHER" id="PTHR21137:SF35">
    <property type="entry name" value="ODORANT RECEPTOR 19A-RELATED"/>
    <property type="match status" value="1"/>
</dbReference>
<evidence type="ECO:0000256" key="5">
    <source>
        <dbReference type="ARBA" id="ARBA00022725"/>
    </source>
</evidence>
<proteinExistence type="inferred from homology"/>
<organism evidence="11 12">
    <name type="scientific">Drosophila kikkawai</name>
    <name type="common">Fruit fly</name>
    <dbReference type="NCBI Taxonomy" id="30033"/>
    <lineage>
        <taxon>Eukaryota</taxon>
        <taxon>Metazoa</taxon>
        <taxon>Ecdysozoa</taxon>
        <taxon>Arthropoda</taxon>
        <taxon>Hexapoda</taxon>
        <taxon>Insecta</taxon>
        <taxon>Pterygota</taxon>
        <taxon>Neoptera</taxon>
        <taxon>Endopterygota</taxon>
        <taxon>Diptera</taxon>
        <taxon>Brachycera</taxon>
        <taxon>Muscomorpha</taxon>
        <taxon>Ephydroidea</taxon>
        <taxon>Drosophilidae</taxon>
        <taxon>Drosophila</taxon>
        <taxon>Sophophora</taxon>
    </lineage>
</organism>
<keyword evidence="5 10" id="KW-0552">Olfaction</keyword>
<feature type="transmembrane region" description="Helical" evidence="10">
    <location>
        <begin position="280"/>
        <end position="305"/>
    </location>
</feature>
<keyword evidence="3 10" id="KW-0716">Sensory transduction</keyword>
<evidence type="ECO:0000256" key="1">
    <source>
        <dbReference type="ARBA" id="ARBA00004651"/>
    </source>
</evidence>